<dbReference type="Proteomes" id="UP001515480">
    <property type="component" value="Unassembled WGS sequence"/>
</dbReference>
<evidence type="ECO:0000313" key="2">
    <source>
        <dbReference type="EMBL" id="KAL1527525.1"/>
    </source>
</evidence>
<feature type="region of interest" description="Disordered" evidence="1">
    <location>
        <begin position="903"/>
        <end position="924"/>
    </location>
</feature>
<accession>A0AB34K0M4</accession>
<dbReference type="EMBL" id="JBGBPQ010000002">
    <property type="protein sequence ID" value="KAL1527525.1"/>
    <property type="molecule type" value="Genomic_DNA"/>
</dbReference>
<evidence type="ECO:0000256" key="1">
    <source>
        <dbReference type="SAM" id="MobiDB-lite"/>
    </source>
</evidence>
<keyword evidence="3" id="KW-1185">Reference proteome</keyword>
<feature type="compositionally biased region" description="Basic and acidic residues" evidence="1">
    <location>
        <begin position="616"/>
        <end position="635"/>
    </location>
</feature>
<protein>
    <submittedName>
        <fullName evidence="2">Uncharacterized protein</fullName>
    </submittedName>
</protein>
<proteinExistence type="predicted"/>
<gene>
    <name evidence="2" type="ORF">AB1Y20_008915</name>
</gene>
<feature type="compositionally biased region" description="Low complexity" evidence="1">
    <location>
        <begin position="915"/>
        <end position="924"/>
    </location>
</feature>
<dbReference type="AlphaFoldDB" id="A0AB34K0M4"/>
<name>A0AB34K0M4_PRYPA</name>
<comment type="caution">
    <text evidence="2">The sequence shown here is derived from an EMBL/GenBank/DDBJ whole genome shotgun (WGS) entry which is preliminary data.</text>
</comment>
<feature type="region of interest" description="Disordered" evidence="1">
    <location>
        <begin position="1029"/>
        <end position="1049"/>
    </location>
</feature>
<evidence type="ECO:0000313" key="3">
    <source>
        <dbReference type="Proteomes" id="UP001515480"/>
    </source>
</evidence>
<sequence>MPPPPPPHRRPSFSFVSRRRADFSPLATAASPRRKPQAALALSRWACSQLRLLGSAAWRAASRLSRRTRAAAAALRRELAEGRTRASLACRAAALCALPAALAALWLLLLLLADAWATRPINYDRTTSANASASVFLPSNDTIPFLDCESCEACAPCADCYDAPSEIYDNQYDRCAASSGACGYPFGALRECTRRCAPFLAASRGRARLACFPAHAAAAFCAYRDASFPLARAADPFRRAPPSVYLPRDYSPAHAYPLLLLLGSRCANERLRDWGLRSLRHAFGFILLAPEPPPSADPNASRLDAAYVWSLVGELRASRRIAELIVAADASAAPLAAALLCKPAAPLFGAVLFSPRAPACVPSAAAHVLLVDDTPRLPAALDAYAAAAGCEAGCPRAVESLALLPRPRGLARLAAAREEESVHWAYERCASRGSAQVFALRPTHRPPQWAEPTARGEHFALQQRILHALWAQRARRPPPPAPPPPPRAAGAAACAARLDARASLDALLAALLPLLLAAAACAAAAARARAAAASPRALCAGLRGALLGAAAWRRTAARVRQLQRRLVQQLQAEYSKPGLVPPRAAFGWEEEQLLAFYEGGADEATGEARALLSAEASERAHPSCAVEGERIERAGGEPSAASSDEREGRGVRPPSSSEGREWWEARPPSSDARPRGAVSPTPSFEQAGGGAGPPSSSEGREEGEVGPPSSEGKEWWEAGPPSSDARQRGAVSPTPSLEQEGGEVGPPSSSEVRQRGAVSPASSLEQEGGEVGPPSSEGKEWWEAGPPSSDARQRGAVSPTPSLEQEGGEVGPPSSSEGRERGAVSPASSLEQEGGEVGPPSSSDARQRGAVSPPSSSDVAEGEEVGPLSSDEREWRQGDPLVWRQADPLVASPSEYSEVGSAASASAMVRTHSEPPAGAAPHPHGATAVRIVDGADGHAASHRHVRCSAAGGRLSALRASRGGAAEETAPSSICCARRADTAMSAAAAAPDVAAVAVKKSIINMSLVYELAIPIKGKGKLYLQRLRRDHPSIPTSEPDSDSSKSYSGSWDRGKFRVRVRSHRSLSPR</sequence>
<feature type="region of interest" description="Disordered" evidence="1">
    <location>
        <begin position="613"/>
        <end position="876"/>
    </location>
</feature>
<organism evidence="2 3">
    <name type="scientific">Prymnesium parvum</name>
    <name type="common">Toxic golden alga</name>
    <dbReference type="NCBI Taxonomy" id="97485"/>
    <lineage>
        <taxon>Eukaryota</taxon>
        <taxon>Haptista</taxon>
        <taxon>Haptophyta</taxon>
        <taxon>Prymnesiophyceae</taxon>
        <taxon>Prymnesiales</taxon>
        <taxon>Prymnesiaceae</taxon>
        <taxon>Prymnesium</taxon>
    </lineage>
</organism>
<reference evidence="2 3" key="1">
    <citation type="journal article" date="2024" name="Science">
        <title>Giant polyketide synthase enzymes in the biosynthesis of giant marine polyether toxins.</title>
        <authorList>
            <person name="Fallon T.R."/>
            <person name="Shende V.V."/>
            <person name="Wierzbicki I.H."/>
            <person name="Pendleton A.L."/>
            <person name="Watervoot N.F."/>
            <person name="Auber R.P."/>
            <person name="Gonzalez D.J."/>
            <person name="Wisecaver J.H."/>
            <person name="Moore B.S."/>
        </authorList>
    </citation>
    <scope>NUCLEOTIDE SEQUENCE [LARGE SCALE GENOMIC DNA]</scope>
    <source>
        <strain evidence="2 3">12B1</strain>
    </source>
</reference>